<gene>
    <name evidence="2" type="ORF">TSOC_011155</name>
</gene>
<keyword evidence="3" id="KW-1185">Reference proteome</keyword>
<organism evidence="2 3">
    <name type="scientific">Tetrabaena socialis</name>
    <dbReference type="NCBI Taxonomy" id="47790"/>
    <lineage>
        <taxon>Eukaryota</taxon>
        <taxon>Viridiplantae</taxon>
        <taxon>Chlorophyta</taxon>
        <taxon>core chlorophytes</taxon>
        <taxon>Chlorophyceae</taxon>
        <taxon>CS clade</taxon>
        <taxon>Chlamydomonadales</taxon>
        <taxon>Tetrabaenaceae</taxon>
        <taxon>Tetrabaena</taxon>
    </lineage>
</organism>
<sequence>MSAAGGGAAGGGAAGWRLGWRSGRCSRGLLVWSAGGLTRGGSSGAAGGGCHGGSSRRRVRQQQLAEPMVDRQPAPPKLPCGQHALLQPPRSKPARPLQRHRGTASCLRAAGRAALARGLPRLRGRRSSYVLPGRRLRGLLGGCCLLRLLCCCSLQLLYLRAAFNTEAADLTAAPTHRASLLFLLLQAPTEALPLPQAQAQARAGRAARGRGRERARRPAAAAPAAGWARACCCCSLCARSPSSLASMSATPRIRARCRNCPFPRRLISLKPTASATAIRRGFAEAPRNRRLSCGRVDRGCRRAPIPRAASGPRLRQGSASHRLISQHRHQAGCLHQHPQPPPPLAQAGAALRTSCGKAAATQQQPSASRKHTSSALRESLTRLRSSGSRPTIAPSSGPPPTSRAPAAAAVPGCPPRERAQRTSTGTQHSNESVQEQTASTAGPVAPGGAGAASRTRADMSGSHSHTAYDTIPGSCRSAWPSTECIQASRLAPSRQPAAFSPHKGPPVPSAMRSAAAWRGSPYAMRGARMSQGVEAGTDLTTQDVKVATGGPAGGATSWAGVTHAADAPPPAHPRRRAHTSAMTAEDVTLRRQPQAQHQMPSAAARQQGTEGVGHWQVVRAFGTDAPDAPAFASTALLVLLQSDAASTSTTVSAAAPSIVTPQCPSETSLTSGDRMASTAAASWRA</sequence>
<dbReference type="Proteomes" id="UP000236333">
    <property type="component" value="Unassembled WGS sequence"/>
</dbReference>
<accession>A0A2J7ZRG6</accession>
<feature type="compositionally biased region" description="Gly residues" evidence="1">
    <location>
        <begin position="41"/>
        <end position="52"/>
    </location>
</feature>
<feature type="region of interest" description="Disordered" evidence="1">
    <location>
        <begin position="302"/>
        <end position="321"/>
    </location>
</feature>
<feature type="region of interest" description="Disordered" evidence="1">
    <location>
        <begin position="330"/>
        <end position="465"/>
    </location>
</feature>
<feature type="compositionally biased region" description="Polar residues" evidence="1">
    <location>
        <begin position="661"/>
        <end position="671"/>
    </location>
</feature>
<feature type="region of interest" description="Disordered" evidence="1">
    <location>
        <begin position="41"/>
        <end position="74"/>
    </location>
</feature>
<proteinExistence type="predicted"/>
<dbReference type="EMBL" id="PGGS01000590">
    <property type="protein sequence ID" value="PNH02830.1"/>
    <property type="molecule type" value="Genomic_DNA"/>
</dbReference>
<name>A0A2J7ZRG6_9CHLO</name>
<dbReference type="AlphaFoldDB" id="A0A2J7ZRG6"/>
<evidence type="ECO:0000313" key="3">
    <source>
        <dbReference type="Proteomes" id="UP000236333"/>
    </source>
</evidence>
<evidence type="ECO:0000256" key="1">
    <source>
        <dbReference type="SAM" id="MobiDB-lite"/>
    </source>
</evidence>
<feature type="compositionally biased region" description="Polar residues" evidence="1">
    <location>
        <begin position="421"/>
        <end position="436"/>
    </location>
</feature>
<protein>
    <submittedName>
        <fullName evidence="2">Uncharacterized protein</fullName>
    </submittedName>
</protein>
<comment type="caution">
    <text evidence="2">The sequence shown here is derived from an EMBL/GenBank/DDBJ whole genome shotgun (WGS) entry which is preliminary data.</text>
</comment>
<evidence type="ECO:0000313" key="2">
    <source>
        <dbReference type="EMBL" id="PNH02830.1"/>
    </source>
</evidence>
<reference evidence="2 3" key="1">
    <citation type="journal article" date="2017" name="Mol. Biol. Evol.">
        <title>The 4-celled Tetrabaena socialis nuclear genome reveals the essential components for genetic control of cell number at the origin of multicellularity in the volvocine lineage.</title>
        <authorList>
            <person name="Featherston J."/>
            <person name="Arakaki Y."/>
            <person name="Hanschen E.R."/>
            <person name="Ferris P.J."/>
            <person name="Michod R.E."/>
            <person name="Olson B.J.S.C."/>
            <person name="Nozaki H."/>
            <person name="Durand P.M."/>
        </authorList>
    </citation>
    <scope>NUCLEOTIDE SEQUENCE [LARGE SCALE GENOMIC DNA]</scope>
    <source>
        <strain evidence="2 3">NIES-571</strain>
    </source>
</reference>
<feature type="region of interest" description="Disordered" evidence="1">
    <location>
        <begin position="661"/>
        <end position="685"/>
    </location>
</feature>
<feature type="region of interest" description="Disordered" evidence="1">
    <location>
        <begin position="492"/>
        <end position="511"/>
    </location>
</feature>